<feature type="region of interest" description="Disordered" evidence="1">
    <location>
        <begin position="34"/>
        <end position="82"/>
    </location>
</feature>
<name>A0AAP0NY72_9MAGN</name>
<dbReference type="EMBL" id="JBBNAF010000008">
    <property type="protein sequence ID" value="KAK9122065.1"/>
    <property type="molecule type" value="Genomic_DNA"/>
</dbReference>
<feature type="compositionally biased region" description="Polar residues" evidence="1">
    <location>
        <begin position="59"/>
        <end position="79"/>
    </location>
</feature>
<evidence type="ECO:0000313" key="3">
    <source>
        <dbReference type="Proteomes" id="UP001420932"/>
    </source>
</evidence>
<evidence type="ECO:0000313" key="2">
    <source>
        <dbReference type="EMBL" id="KAK9122065.1"/>
    </source>
</evidence>
<organism evidence="2 3">
    <name type="scientific">Stephania yunnanensis</name>
    <dbReference type="NCBI Taxonomy" id="152371"/>
    <lineage>
        <taxon>Eukaryota</taxon>
        <taxon>Viridiplantae</taxon>
        <taxon>Streptophyta</taxon>
        <taxon>Embryophyta</taxon>
        <taxon>Tracheophyta</taxon>
        <taxon>Spermatophyta</taxon>
        <taxon>Magnoliopsida</taxon>
        <taxon>Ranunculales</taxon>
        <taxon>Menispermaceae</taxon>
        <taxon>Menispermoideae</taxon>
        <taxon>Cissampelideae</taxon>
        <taxon>Stephania</taxon>
    </lineage>
</organism>
<proteinExistence type="predicted"/>
<gene>
    <name evidence="2" type="ORF">Syun_019682</name>
</gene>
<protein>
    <submittedName>
        <fullName evidence="2">Uncharacterized protein</fullName>
    </submittedName>
</protein>
<evidence type="ECO:0000256" key="1">
    <source>
        <dbReference type="SAM" id="MobiDB-lite"/>
    </source>
</evidence>
<sequence>MVSERLVAIKDLLKLQRLLKKKIWSNIMMAEQDGSSTSINSYESPVINNPDSSLKDLKNNNTNPKCESATSKRLGNPATTYPKGSFGDVKSRCSHDNAFSEASSGVECLKTCEGQLSPSKSLYLQC</sequence>
<keyword evidence="3" id="KW-1185">Reference proteome</keyword>
<dbReference type="Proteomes" id="UP001420932">
    <property type="component" value="Unassembled WGS sequence"/>
</dbReference>
<feature type="compositionally biased region" description="Polar residues" evidence="1">
    <location>
        <begin position="34"/>
        <end position="52"/>
    </location>
</feature>
<reference evidence="2 3" key="1">
    <citation type="submission" date="2024-01" db="EMBL/GenBank/DDBJ databases">
        <title>Genome assemblies of Stephania.</title>
        <authorList>
            <person name="Yang L."/>
        </authorList>
    </citation>
    <scope>NUCLEOTIDE SEQUENCE [LARGE SCALE GENOMIC DNA]</scope>
    <source>
        <strain evidence="2">YNDBR</strain>
        <tissue evidence="2">Leaf</tissue>
    </source>
</reference>
<accession>A0AAP0NY72</accession>
<comment type="caution">
    <text evidence="2">The sequence shown here is derived from an EMBL/GenBank/DDBJ whole genome shotgun (WGS) entry which is preliminary data.</text>
</comment>
<dbReference type="AlphaFoldDB" id="A0AAP0NY72"/>